<feature type="region of interest" description="Disordered" evidence="9">
    <location>
        <begin position="258"/>
        <end position="323"/>
    </location>
</feature>
<evidence type="ECO:0000256" key="4">
    <source>
        <dbReference type="ARBA" id="ARBA00022664"/>
    </source>
</evidence>
<gene>
    <name evidence="11" type="ORF">PAPYR_3204</name>
</gene>
<accession>A0ABQ8UN10</accession>
<protein>
    <recommendedName>
        <fullName evidence="7">mRNA 5'-phosphatase</fullName>
        <ecNumber evidence="7">3.6.1.74</ecNumber>
    </recommendedName>
</protein>
<dbReference type="SUPFAM" id="SSF55154">
    <property type="entry name" value="CYTH-like phosphatases"/>
    <property type="match status" value="1"/>
</dbReference>
<evidence type="ECO:0000313" key="12">
    <source>
        <dbReference type="Proteomes" id="UP001141327"/>
    </source>
</evidence>
<evidence type="ECO:0000256" key="9">
    <source>
        <dbReference type="SAM" id="MobiDB-lite"/>
    </source>
</evidence>
<evidence type="ECO:0000256" key="8">
    <source>
        <dbReference type="ARBA" id="ARBA00047740"/>
    </source>
</evidence>
<dbReference type="Pfam" id="PF02940">
    <property type="entry name" value="mRNA_triPase"/>
    <property type="match status" value="1"/>
</dbReference>
<dbReference type="InterPro" id="IPR037009">
    <property type="entry name" value="mRNA_triPase_Cet1_sf"/>
</dbReference>
<feature type="compositionally biased region" description="Gly residues" evidence="9">
    <location>
        <begin position="270"/>
        <end position="280"/>
    </location>
</feature>
<comment type="caution">
    <text evidence="11">The sequence shown here is derived from an EMBL/GenBank/DDBJ whole genome shotgun (WGS) entry which is preliminary data.</text>
</comment>
<feature type="domain" description="mRNA triphosphatase Cet1-like" evidence="10">
    <location>
        <begin position="33"/>
        <end position="206"/>
    </location>
</feature>
<dbReference type="PANTHER" id="PTHR28118">
    <property type="entry name" value="POLYNUCLEOTIDE 5'-TRIPHOSPHATASE-RELATED"/>
    <property type="match status" value="1"/>
</dbReference>
<evidence type="ECO:0000256" key="3">
    <source>
        <dbReference type="ARBA" id="ARBA00006345"/>
    </source>
</evidence>
<dbReference type="EC" id="3.6.1.74" evidence="7"/>
<evidence type="ECO:0000256" key="5">
    <source>
        <dbReference type="ARBA" id="ARBA00022801"/>
    </source>
</evidence>
<dbReference type="PANTHER" id="PTHR28118:SF1">
    <property type="entry name" value="POLYNUCLEOTIDE 5'-TRIPHOSPHATASE CTL1-RELATED"/>
    <property type="match status" value="1"/>
</dbReference>
<dbReference type="InterPro" id="IPR004206">
    <property type="entry name" value="mRNA_triPase_Cet1"/>
</dbReference>
<dbReference type="CDD" id="cd07470">
    <property type="entry name" value="CYTH-like_mRNA_RTPase"/>
    <property type="match status" value="1"/>
</dbReference>
<comment type="catalytic activity">
    <reaction evidence="8">
        <text>a 5'-end triphospho-ribonucleoside in mRNA + H2O = a 5'-end diphospho-ribonucleoside in mRNA + phosphate + H(+)</text>
        <dbReference type="Rhea" id="RHEA:67004"/>
        <dbReference type="Rhea" id="RHEA-COMP:17164"/>
        <dbReference type="Rhea" id="RHEA-COMP:17165"/>
        <dbReference type="ChEBI" id="CHEBI:15377"/>
        <dbReference type="ChEBI" id="CHEBI:15378"/>
        <dbReference type="ChEBI" id="CHEBI:43474"/>
        <dbReference type="ChEBI" id="CHEBI:167616"/>
        <dbReference type="ChEBI" id="CHEBI:167618"/>
        <dbReference type="EC" id="3.6.1.74"/>
    </reaction>
    <physiologicalReaction direction="left-to-right" evidence="8">
        <dbReference type="Rhea" id="RHEA:67005"/>
    </physiologicalReaction>
</comment>
<keyword evidence="5" id="KW-0378">Hydrolase</keyword>
<comment type="subcellular location">
    <subcellularLocation>
        <location evidence="2">Nucleus</location>
    </subcellularLocation>
</comment>
<sequence length="323" mass="35676">MYRLKKEPVKIPFGPESGDGLLQNQVFRFISEQLPKKQHIEIEARLGLALSQESQSRLNFPISVDATLEPGQHVFRSQVTESLFVALKEHLSRQPMQASMGQTTDEIYGHFRVTTNADGSKTAIMKGEKEHLDIYCPKSCLDLRITAASEDPVNPQEAAGRQPEMVRQKTRFAFTTPDYEIDLTQVKSQGLRVQQAEQHAYEVEMECTKHFVDGLRREFGLLRHNQPNCFFDRVQAKAPSAQGADFLPASAHRRTRFAPLDGTSNTAGDPGAGGPAGPLAGGVPQEDQESETSYDPHTPTWGGEGGGEVVEMGRPAQDEDDDA</sequence>
<keyword evidence="6" id="KW-0539">Nucleus</keyword>
<keyword evidence="12" id="KW-1185">Reference proteome</keyword>
<evidence type="ECO:0000256" key="1">
    <source>
        <dbReference type="ARBA" id="ARBA00001946"/>
    </source>
</evidence>
<reference evidence="11" key="1">
    <citation type="journal article" date="2022" name="bioRxiv">
        <title>Genomics of Preaxostyla Flagellates Illuminates Evolutionary Transitions and the Path Towards Mitochondrial Loss.</title>
        <authorList>
            <person name="Novak L.V.F."/>
            <person name="Treitli S.C."/>
            <person name="Pyrih J."/>
            <person name="Halakuc P."/>
            <person name="Pipaliya S.V."/>
            <person name="Vacek V."/>
            <person name="Brzon O."/>
            <person name="Soukal P."/>
            <person name="Eme L."/>
            <person name="Dacks J.B."/>
            <person name="Karnkowska A."/>
            <person name="Elias M."/>
            <person name="Hampl V."/>
        </authorList>
    </citation>
    <scope>NUCLEOTIDE SEQUENCE</scope>
    <source>
        <strain evidence="11">RCP-MX</strain>
    </source>
</reference>
<keyword evidence="4" id="KW-0507">mRNA processing</keyword>
<comment type="cofactor">
    <cofactor evidence="1">
        <name>Mg(2+)</name>
        <dbReference type="ChEBI" id="CHEBI:18420"/>
    </cofactor>
</comment>
<proteinExistence type="inferred from homology"/>
<dbReference type="InterPro" id="IPR033469">
    <property type="entry name" value="CYTH-like_dom_sf"/>
</dbReference>
<dbReference type="EMBL" id="JAPMOS010000012">
    <property type="protein sequence ID" value="KAJ4460570.1"/>
    <property type="molecule type" value="Genomic_DNA"/>
</dbReference>
<dbReference type="InterPro" id="IPR040343">
    <property type="entry name" value="Cet1/Ctl1"/>
</dbReference>
<organism evidence="11 12">
    <name type="scientific">Paratrimastix pyriformis</name>
    <dbReference type="NCBI Taxonomy" id="342808"/>
    <lineage>
        <taxon>Eukaryota</taxon>
        <taxon>Metamonada</taxon>
        <taxon>Preaxostyla</taxon>
        <taxon>Paratrimastigidae</taxon>
        <taxon>Paratrimastix</taxon>
    </lineage>
</organism>
<dbReference type="Proteomes" id="UP001141327">
    <property type="component" value="Unassembled WGS sequence"/>
</dbReference>
<evidence type="ECO:0000313" key="11">
    <source>
        <dbReference type="EMBL" id="KAJ4460570.1"/>
    </source>
</evidence>
<evidence type="ECO:0000256" key="6">
    <source>
        <dbReference type="ARBA" id="ARBA00023242"/>
    </source>
</evidence>
<evidence type="ECO:0000256" key="2">
    <source>
        <dbReference type="ARBA" id="ARBA00004123"/>
    </source>
</evidence>
<dbReference type="Gene3D" id="3.20.100.10">
    <property type="entry name" value="mRNA triphosphatase Cet1-like"/>
    <property type="match status" value="1"/>
</dbReference>
<name>A0ABQ8UN10_9EUKA</name>
<comment type="similarity">
    <text evidence="3">Belongs to the fungal TPase family.</text>
</comment>
<evidence type="ECO:0000256" key="7">
    <source>
        <dbReference type="ARBA" id="ARBA00035028"/>
    </source>
</evidence>
<evidence type="ECO:0000259" key="10">
    <source>
        <dbReference type="Pfam" id="PF02940"/>
    </source>
</evidence>